<reference evidence="2" key="1">
    <citation type="submission" date="2020-01" db="EMBL/GenBank/DDBJ databases">
        <authorList>
            <person name="Meier V. D."/>
            <person name="Meier V D."/>
        </authorList>
    </citation>
    <scope>NUCLEOTIDE SEQUENCE</scope>
    <source>
        <strain evidence="2">HLG_WM_MAG_12</strain>
    </source>
</reference>
<protein>
    <submittedName>
        <fullName evidence="2">Uncharacterized protein</fullName>
    </submittedName>
</protein>
<sequence length="169" mass="19585">MNNNLQCKILVSFSLVVNILLIGYIFFNLPSKQDREMINFFDQATKSVKKISNKEIKEIELVANNMVEKISQEWKIEVFKSYFSPKALKFGSDETVQKTIKMYSKLGKLKNKPSTTAVESLINQPTYRSFSANFIFDKGEAYIRLVLEKKDVSWKLINLNITSKVFLNH</sequence>
<keyword evidence="1" id="KW-1133">Transmembrane helix</keyword>
<dbReference type="AlphaFoldDB" id="A0A6S6S4E0"/>
<evidence type="ECO:0000256" key="1">
    <source>
        <dbReference type="SAM" id="Phobius"/>
    </source>
</evidence>
<accession>A0A6S6S4E0</accession>
<name>A0A6S6S4E0_9BACT</name>
<proteinExistence type="predicted"/>
<organism evidence="2">
    <name type="scientific">uncultured Campylobacterales bacterium</name>
    <dbReference type="NCBI Taxonomy" id="352960"/>
    <lineage>
        <taxon>Bacteria</taxon>
        <taxon>Pseudomonadati</taxon>
        <taxon>Campylobacterota</taxon>
        <taxon>Epsilonproteobacteria</taxon>
        <taxon>Campylobacterales</taxon>
        <taxon>environmental samples</taxon>
    </lineage>
</organism>
<feature type="transmembrane region" description="Helical" evidence="1">
    <location>
        <begin position="7"/>
        <end position="27"/>
    </location>
</feature>
<evidence type="ECO:0000313" key="2">
    <source>
        <dbReference type="EMBL" id="CAA6802523.1"/>
    </source>
</evidence>
<keyword evidence="1" id="KW-0812">Transmembrane</keyword>
<dbReference type="EMBL" id="CACVAW010000010">
    <property type="protein sequence ID" value="CAA6802523.1"/>
    <property type="molecule type" value="Genomic_DNA"/>
</dbReference>
<gene>
    <name evidence="2" type="ORF">HELGO_WM2555</name>
</gene>
<keyword evidence="1" id="KW-0472">Membrane</keyword>